<evidence type="ECO:0000256" key="2">
    <source>
        <dbReference type="ARBA" id="ARBA00023015"/>
    </source>
</evidence>
<dbReference type="Proteomes" id="UP000249873">
    <property type="component" value="Chromosome"/>
</dbReference>
<dbReference type="Gene3D" id="1.10.1740.10">
    <property type="match status" value="1"/>
</dbReference>
<evidence type="ECO:0000313" key="10">
    <source>
        <dbReference type="Proteomes" id="UP000249873"/>
    </source>
</evidence>
<dbReference type="CDD" id="cd06171">
    <property type="entry name" value="Sigma70_r4"/>
    <property type="match status" value="1"/>
</dbReference>
<keyword evidence="3 6" id="KW-0731">Sigma factor</keyword>
<dbReference type="KEGG" id="als:DJ013_03130"/>
<dbReference type="SUPFAM" id="SSF88659">
    <property type="entry name" value="Sigma3 and sigma4 domains of RNA polymerase sigma factors"/>
    <property type="match status" value="1"/>
</dbReference>
<sequence length="186" mass="22073">MFDENELVQSVLEGNEYAYKRFVKQYERLVFHVIVKLIDREEDVEDLAQEVFMKVFKNLSGFKFQSKLSTWIVQIAYRDAINYLKKTKRYSDNKVDIDQVYSLADSAPNPEQINVSKDLSTLVNEAIKKLPEHYREVLVLYHLKEFSYPEIGEITGMPEGTVKNYIFRARKLLKEYLEPYVKREQL</sequence>
<evidence type="ECO:0000256" key="5">
    <source>
        <dbReference type="ARBA" id="ARBA00023163"/>
    </source>
</evidence>
<dbReference type="InterPro" id="IPR039425">
    <property type="entry name" value="RNA_pol_sigma-70-like"/>
</dbReference>
<dbReference type="Gene3D" id="1.10.10.10">
    <property type="entry name" value="Winged helix-like DNA-binding domain superfamily/Winged helix DNA-binding domain"/>
    <property type="match status" value="1"/>
</dbReference>
<dbReference type="EMBL" id="CP029480">
    <property type="protein sequence ID" value="AWV97215.1"/>
    <property type="molecule type" value="Genomic_DNA"/>
</dbReference>
<proteinExistence type="inferred from homology"/>
<dbReference type="GO" id="GO:0006352">
    <property type="term" value="P:DNA-templated transcription initiation"/>
    <property type="evidence" value="ECO:0007669"/>
    <property type="project" value="InterPro"/>
</dbReference>
<dbReference type="Pfam" id="PF04542">
    <property type="entry name" value="Sigma70_r2"/>
    <property type="match status" value="1"/>
</dbReference>
<dbReference type="InterPro" id="IPR000838">
    <property type="entry name" value="RNA_pol_sigma70_ECF_CS"/>
</dbReference>
<dbReference type="PROSITE" id="PS01063">
    <property type="entry name" value="SIGMA70_ECF"/>
    <property type="match status" value="1"/>
</dbReference>
<feature type="domain" description="RNA polymerase sigma-70 region 2" evidence="7">
    <location>
        <begin position="22"/>
        <end position="89"/>
    </location>
</feature>
<dbReference type="InterPro" id="IPR013324">
    <property type="entry name" value="RNA_pol_sigma_r3/r4-like"/>
</dbReference>
<dbReference type="Pfam" id="PF08281">
    <property type="entry name" value="Sigma70_r4_2"/>
    <property type="match status" value="1"/>
</dbReference>
<protein>
    <recommendedName>
        <fullName evidence="6">RNA polymerase sigma factor</fullName>
    </recommendedName>
</protein>
<keyword evidence="10" id="KW-1185">Reference proteome</keyword>
<dbReference type="InterPro" id="IPR013249">
    <property type="entry name" value="RNA_pol_sigma70_r4_t2"/>
</dbReference>
<gene>
    <name evidence="9" type="ORF">DJ013_03130</name>
</gene>
<organism evidence="9 10">
    <name type="scientific">Arcticibacterium luteifluviistationis</name>
    <dbReference type="NCBI Taxonomy" id="1784714"/>
    <lineage>
        <taxon>Bacteria</taxon>
        <taxon>Pseudomonadati</taxon>
        <taxon>Bacteroidota</taxon>
        <taxon>Cytophagia</taxon>
        <taxon>Cytophagales</taxon>
        <taxon>Leadbetterellaceae</taxon>
        <taxon>Arcticibacterium</taxon>
    </lineage>
</organism>
<evidence type="ECO:0000259" key="8">
    <source>
        <dbReference type="Pfam" id="PF08281"/>
    </source>
</evidence>
<keyword evidence="4 6" id="KW-0238">DNA-binding</keyword>
<dbReference type="InterPro" id="IPR036388">
    <property type="entry name" value="WH-like_DNA-bd_sf"/>
</dbReference>
<dbReference type="GO" id="GO:0003677">
    <property type="term" value="F:DNA binding"/>
    <property type="evidence" value="ECO:0007669"/>
    <property type="project" value="UniProtKB-KW"/>
</dbReference>
<keyword evidence="2 6" id="KW-0805">Transcription regulation</keyword>
<dbReference type="PANTHER" id="PTHR43133:SF51">
    <property type="entry name" value="RNA POLYMERASE SIGMA FACTOR"/>
    <property type="match status" value="1"/>
</dbReference>
<dbReference type="GO" id="GO:0016987">
    <property type="term" value="F:sigma factor activity"/>
    <property type="evidence" value="ECO:0007669"/>
    <property type="project" value="UniProtKB-KW"/>
</dbReference>
<evidence type="ECO:0000256" key="6">
    <source>
        <dbReference type="RuleBase" id="RU000716"/>
    </source>
</evidence>
<dbReference type="InterPro" id="IPR013325">
    <property type="entry name" value="RNA_pol_sigma_r2"/>
</dbReference>
<evidence type="ECO:0000256" key="4">
    <source>
        <dbReference type="ARBA" id="ARBA00023125"/>
    </source>
</evidence>
<evidence type="ECO:0000313" key="9">
    <source>
        <dbReference type="EMBL" id="AWV97215.1"/>
    </source>
</evidence>
<reference evidence="9 10" key="1">
    <citation type="submission" date="2018-05" db="EMBL/GenBank/DDBJ databases">
        <title>Complete genome sequence of Arcticibacterium luteifluviistationis SM1504T, a cytophagaceae bacterium isolated from Arctic surface seawater.</title>
        <authorList>
            <person name="Li Y."/>
            <person name="Qin Q.-L."/>
        </authorList>
    </citation>
    <scope>NUCLEOTIDE SEQUENCE [LARGE SCALE GENOMIC DNA]</scope>
    <source>
        <strain evidence="9 10">SM1504</strain>
    </source>
</reference>
<accession>A0A2Z4G7Y6</accession>
<keyword evidence="5 6" id="KW-0804">Transcription</keyword>
<dbReference type="SUPFAM" id="SSF88946">
    <property type="entry name" value="Sigma2 domain of RNA polymerase sigma factors"/>
    <property type="match status" value="1"/>
</dbReference>
<dbReference type="OrthoDB" id="9785675at2"/>
<evidence type="ECO:0000256" key="1">
    <source>
        <dbReference type="ARBA" id="ARBA00010641"/>
    </source>
</evidence>
<dbReference type="PANTHER" id="PTHR43133">
    <property type="entry name" value="RNA POLYMERASE ECF-TYPE SIGMA FACTO"/>
    <property type="match status" value="1"/>
</dbReference>
<dbReference type="NCBIfam" id="TIGR02937">
    <property type="entry name" value="sigma70-ECF"/>
    <property type="match status" value="1"/>
</dbReference>
<comment type="similarity">
    <text evidence="1 6">Belongs to the sigma-70 factor family. ECF subfamily.</text>
</comment>
<dbReference type="AlphaFoldDB" id="A0A2Z4G7Y6"/>
<feature type="domain" description="RNA polymerase sigma factor 70 region 4 type 2" evidence="8">
    <location>
        <begin position="123"/>
        <end position="173"/>
    </location>
</feature>
<name>A0A2Z4G7Y6_9BACT</name>
<dbReference type="InterPro" id="IPR014284">
    <property type="entry name" value="RNA_pol_sigma-70_dom"/>
</dbReference>
<dbReference type="InterPro" id="IPR007627">
    <property type="entry name" value="RNA_pol_sigma70_r2"/>
</dbReference>
<evidence type="ECO:0000259" key="7">
    <source>
        <dbReference type="Pfam" id="PF04542"/>
    </source>
</evidence>
<evidence type="ECO:0000256" key="3">
    <source>
        <dbReference type="ARBA" id="ARBA00023082"/>
    </source>
</evidence>